<dbReference type="EMBL" id="JAULSN010000005">
    <property type="protein sequence ID" value="KAK3371637.1"/>
    <property type="molecule type" value="Genomic_DNA"/>
</dbReference>
<feature type="domain" description="Mitochondrial chaperone BCS1-like ATPase lid" evidence="3">
    <location>
        <begin position="47"/>
        <end position="104"/>
    </location>
</feature>
<evidence type="ECO:0000313" key="5">
    <source>
        <dbReference type="Proteomes" id="UP001287356"/>
    </source>
</evidence>
<dbReference type="Gene3D" id="3.40.50.300">
    <property type="entry name" value="P-loop containing nucleotide triphosphate hydrolases"/>
    <property type="match status" value="1"/>
</dbReference>
<dbReference type="AlphaFoldDB" id="A0AAE0N5K6"/>
<evidence type="ECO:0000259" key="3">
    <source>
        <dbReference type="Pfam" id="PF25426"/>
    </source>
</evidence>
<keyword evidence="2" id="KW-0067">ATP-binding</keyword>
<evidence type="ECO:0000256" key="1">
    <source>
        <dbReference type="ARBA" id="ARBA00022741"/>
    </source>
</evidence>
<reference evidence="4" key="1">
    <citation type="journal article" date="2023" name="Mol. Phylogenet. Evol.">
        <title>Genome-scale phylogeny and comparative genomics of the fungal order Sordariales.</title>
        <authorList>
            <person name="Hensen N."/>
            <person name="Bonometti L."/>
            <person name="Westerberg I."/>
            <person name="Brannstrom I.O."/>
            <person name="Guillou S."/>
            <person name="Cros-Aarteil S."/>
            <person name="Calhoun S."/>
            <person name="Haridas S."/>
            <person name="Kuo A."/>
            <person name="Mondo S."/>
            <person name="Pangilinan J."/>
            <person name="Riley R."/>
            <person name="LaButti K."/>
            <person name="Andreopoulos B."/>
            <person name="Lipzen A."/>
            <person name="Chen C."/>
            <person name="Yan M."/>
            <person name="Daum C."/>
            <person name="Ng V."/>
            <person name="Clum A."/>
            <person name="Steindorff A."/>
            <person name="Ohm R.A."/>
            <person name="Martin F."/>
            <person name="Silar P."/>
            <person name="Natvig D.O."/>
            <person name="Lalanne C."/>
            <person name="Gautier V."/>
            <person name="Ament-Velasquez S.L."/>
            <person name="Kruys A."/>
            <person name="Hutchinson M.I."/>
            <person name="Powell A.J."/>
            <person name="Barry K."/>
            <person name="Miller A.N."/>
            <person name="Grigoriev I.V."/>
            <person name="Debuchy R."/>
            <person name="Gladieux P."/>
            <person name="Hiltunen Thoren M."/>
            <person name="Johannesson H."/>
        </authorList>
    </citation>
    <scope>NUCLEOTIDE SEQUENCE</scope>
    <source>
        <strain evidence="4">CBS 958.72</strain>
    </source>
</reference>
<dbReference type="InterPro" id="IPR027417">
    <property type="entry name" value="P-loop_NTPase"/>
</dbReference>
<proteinExistence type="predicted"/>
<organism evidence="4 5">
    <name type="scientific">Lasiosphaeria ovina</name>
    <dbReference type="NCBI Taxonomy" id="92902"/>
    <lineage>
        <taxon>Eukaryota</taxon>
        <taxon>Fungi</taxon>
        <taxon>Dikarya</taxon>
        <taxon>Ascomycota</taxon>
        <taxon>Pezizomycotina</taxon>
        <taxon>Sordariomycetes</taxon>
        <taxon>Sordariomycetidae</taxon>
        <taxon>Sordariales</taxon>
        <taxon>Lasiosphaeriaceae</taxon>
        <taxon>Lasiosphaeria</taxon>
    </lineage>
</organism>
<dbReference type="InterPro" id="IPR057495">
    <property type="entry name" value="AAA_lid_BCS1"/>
</dbReference>
<gene>
    <name evidence="4" type="ORF">B0T24DRAFT_510269</name>
</gene>
<reference evidence="4" key="2">
    <citation type="submission" date="2023-06" db="EMBL/GenBank/DDBJ databases">
        <authorList>
            <consortium name="Lawrence Berkeley National Laboratory"/>
            <person name="Haridas S."/>
            <person name="Hensen N."/>
            <person name="Bonometti L."/>
            <person name="Westerberg I."/>
            <person name="Brannstrom I.O."/>
            <person name="Guillou S."/>
            <person name="Cros-Aarteil S."/>
            <person name="Calhoun S."/>
            <person name="Kuo A."/>
            <person name="Mondo S."/>
            <person name="Pangilinan J."/>
            <person name="Riley R."/>
            <person name="Labutti K."/>
            <person name="Andreopoulos B."/>
            <person name="Lipzen A."/>
            <person name="Chen C."/>
            <person name="Yanf M."/>
            <person name="Daum C."/>
            <person name="Ng V."/>
            <person name="Clum A."/>
            <person name="Steindorff A."/>
            <person name="Ohm R."/>
            <person name="Martin F."/>
            <person name="Silar P."/>
            <person name="Natvig D."/>
            <person name="Lalanne C."/>
            <person name="Gautier V."/>
            <person name="Ament-Velasquez S.L."/>
            <person name="Kruys A."/>
            <person name="Hutchinson M.I."/>
            <person name="Powell A.J."/>
            <person name="Barry K."/>
            <person name="Miller A.N."/>
            <person name="Grigoriev I.V."/>
            <person name="Debuchy R."/>
            <person name="Gladieux P."/>
            <person name="Thoren M.H."/>
            <person name="Johannesson H."/>
        </authorList>
    </citation>
    <scope>NUCLEOTIDE SEQUENCE</scope>
    <source>
        <strain evidence="4">CBS 958.72</strain>
    </source>
</reference>
<keyword evidence="5" id="KW-1185">Reference proteome</keyword>
<evidence type="ECO:0000256" key="2">
    <source>
        <dbReference type="ARBA" id="ARBA00022840"/>
    </source>
</evidence>
<dbReference type="GO" id="GO:0005524">
    <property type="term" value="F:ATP binding"/>
    <property type="evidence" value="ECO:0007669"/>
    <property type="project" value="UniProtKB-KW"/>
</dbReference>
<dbReference type="Pfam" id="PF25426">
    <property type="entry name" value="AAA_lid_BCS1"/>
    <property type="match status" value="1"/>
</dbReference>
<name>A0AAE0N5K6_9PEZI</name>
<feature type="non-terminal residue" evidence="4">
    <location>
        <position position="107"/>
    </location>
</feature>
<comment type="caution">
    <text evidence="4">The sequence shown here is derived from an EMBL/GenBank/DDBJ whole genome shotgun (WGS) entry which is preliminary data.</text>
</comment>
<protein>
    <recommendedName>
        <fullName evidence="3">Mitochondrial chaperone BCS1-like ATPase lid domain-containing protein</fullName>
    </recommendedName>
</protein>
<sequence>LTAIDGVSSHEGHVLIMTINKPDELGDTLVRPGRIDKKVQFNNATYKQAMQCFQRIHGDENEESKELAKEFGGKIPDGAFPIADIQGFLIENKNDLAQAIENTDGWV</sequence>
<keyword evidence="1" id="KW-0547">Nucleotide-binding</keyword>
<evidence type="ECO:0000313" key="4">
    <source>
        <dbReference type="EMBL" id="KAK3371637.1"/>
    </source>
</evidence>
<dbReference type="Proteomes" id="UP001287356">
    <property type="component" value="Unassembled WGS sequence"/>
</dbReference>
<accession>A0AAE0N5K6</accession>
<dbReference type="SUPFAM" id="SSF52540">
    <property type="entry name" value="P-loop containing nucleoside triphosphate hydrolases"/>
    <property type="match status" value="1"/>
</dbReference>
<feature type="non-terminal residue" evidence="4">
    <location>
        <position position="1"/>
    </location>
</feature>